<gene>
    <name evidence="1" type="ORF">Cch01nite_34230</name>
</gene>
<protein>
    <submittedName>
        <fullName evidence="1">Uncharacterized protein</fullName>
    </submittedName>
</protein>
<comment type="caution">
    <text evidence="1">The sequence shown here is derived from an EMBL/GenBank/DDBJ whole genome shotgun (WGS) entry which is preliminary data.</text>
</comment>
<reference evidence="1" key="1">
    <citation type="submission" date="2021-01" db="EMBL/GenBank/DDBJ databases">
        <title>Whole genome shotgun sequence of Cellulomonas chitinilytica NBRC 110799.</title>
        <authorList>
            <person name="Komaki H."/>
            <person name="Tamura T."/>
        </authorList>
    </citation>
    <scope>NUCLEOTIDE SEQUENCE</scope>
    <source>
        <strain evidence="1">NBRC 110799</strain>
    </source>
</reference>
<dbReference type="RefSeq" id="WP_203757694.1">
    <property type="nucleotide sequence ID" value="NZ_BONK01000012.1"/>
</dbReference>
<dbReference type="EMBL" id="BONK01000012">
    <property type="protein sequence ID" value="GIG22699.1"/>
    <property type="molecule type" value="Genomic_DNA"/>
</dbReference>
<accession>A0A919P7H6</accession>
<dbReference type="AlphaFoldDB" id="A0A919P7H6"/>
<evidence type="ECO:0000313" key="1">
    <source>
        <dbReference type="EMBL" id="GIG22699.1"/>
    </source>
</evidence>
<organism evidence="1 2">
    <name type="scientific">Cellulomonas chitinilytica</name>
    <dbReference type="NCBI Taxonomy" id="398759"/>
    <lineage>
        <taxon>Bacteria</taxon>
        <taxon>Bacillati</taxon>
        <taxon>Actinomycetota</taxon>
        <taxon>Actinomycetes</taxon>
        <taxon>Micrococcales</taxon>
        <taxon>Cellulomonadaceae</taxon>
        <taxon>Cellulomonas</taxon>
    </lineage>
</organism>
<evidence type="ECO:0000313" key="2">
    <source>
        <dbReference type="Proteomes" id="UP000632740"/>
    </source>
</evidence>
<keyword evidence="2" id="KW-1185">Reference proteome</keyword>
<sequence>MRRTTLLTAAAVTLVSAGAGVGSALLVERREAPVDTSQWPVEELVADPEVSLPYPLHLTLAGCPGFSLSSPVPDDGRHAPAATSYTVTFDPDHLALWVCLGPVDEGARRAVADHLGATEVGDTGATVWNVNPSRVQAPFGEMYRVDRVFAEGTSPRLTDWLVDHEGYTYAFGYLHPVDDVPDVDVVEAMIASITFDEPG</sequence>
<name>A0A919P7H6_9CELL</name>
<proteinExistence type="predicted"/>
<dbReference type="Proteomes" id="UP000632740">
    <property type="component" value="Unassembled WGS sequence"/>
</dbReference>